<dbReference type="PIRSF" id="PIRSF028139">
    <property type="entry name" value="DOPA-diox_rel_Mll2280"/>
    <property type="match status" value="1"/>
</dbReference>
<dbReference type="STRING" id="1219065.VPR01S_05_00460"/>
<dbReference type="Proteomes" id="UP000016570">
    <property type="component" value="Unassembled WGS sequence"/>
</dbReference>
<reference evidence="1 2" key="1">
    <citation type="submission" date="2013-09" db="EMBL/GenBank/DDBJ databases">
        <title>Whole genome shotgun sequence of Vibrio proteolyticus NBRC 13287.</title>
        <authorList>
            <person name="Isaki S."/>
            <person name="Hosoyama A."/>
            <person name="Numata M."/>
            <person name="Hashimoto M."/>
            <person name="Hosoyama Y."/>
            <person name="Tsuchikane K."/>
            <person name="Noguchi M."/>
            <person name="Hirakata S."/>
            <person name="Ichikawa N."/>
            <person name="Ohji S."/>
            <person name="Yamazoe A."/>
            <person name="Fujita N."/>
        </authorList>
    </citation>
    <scope>NUCLEOTIDE SEQUENCE [LARGE SCALE GENOMIC DNA]</scope>
    <source>
        <strain evidence="1 2">NBRC 13287</strain>
    </source>
</reference>
<dbReference type="InterPro" id="IPR014980">
    <property type="entry name" value="DOPA_dioxygen"/>
</dbReference>
<organism evidence="1 2">
    <name type="scientific">Vibrio proteolyticus NBRC 13287</name>
    <dbReference type="NCBI Taxonomy" id="1219065"/>
    <lineage>
        <taxon>Bacteria</taxon>
        <taxon>Pseudomonadati</taxon>
        <taxon>Pseudomonadota</taxon>
        <taxon>Gammaproteobacteria</taxon>
        <taxon>Vibrionales</taxon>
        <taxon>Vibrionaceae</taxon>
        <taxon>Vibrio</taxon>
    </lineage>
</organism>
<evidence type="ECO:0000313" key="2">
    <source>
        <dbReference type="Proteomes" id="UP000016570"/>
    </source>
</evidence>
<proteinExistence type="predicted"/>
<evidence type="ECO:0000313" key="1">
    <source>
        <dbReference type="EMBL" id="GAD66751.1"/>
    </source>
</evidence>
<comment type="caution">
    <text evidence="1">The sequence shown here is derived from an EMBL/GenBank/DDBJ whole genome shotgun (WGS) entry which is preliminary data.</text>
</comment>
<dbReference type="SUPFAM" id="SSF143410">
    <property type="entry name" value="DOPA-like"/>
    <property type="match status" value="1"/>
</dbReference>
<dbReference type="eggNOG" id="COG3805">
    <property type="taxonomic scope" value="Bacteria"/>
</dbReference>
<dbReference type="PANTHER" id="PTHR36423">
    <property type="entry name" value="AFR070WP"/>
    <property type="match status" value="1"/>
</dbReference>
<dbReference type="InterPro" id="IPR023389">
    <property type="entry name" value="DOPA-like_sf"/>
</dbReference>
<evidence type="ECO:0008006" key="3">
    <source>
        <dbReference type="Google" id="ProtNLM"/>
    </source>
</evidence>
<dbReference type="RefSeq" id="WP_021704729.1">
    <property type="nucleotide sequence ID" value="NZ_BATJ01000005.1"/>
</dbReference>
<dbReference type="EMBL" id="BATJ01000005">
    <property type="protein sequence ID" value="GAD66751.1"/>
    <property type="molecule type" value="Genomic_DNA"/>
</dbReference>
<gene>
    <name evidence="1" type="ORF">VPR01S_05_00460</name>
</gene>
<keyword evidence="2" id="KW-1185">Reference proteome</keyword>
<dbReference type="Gene3D" id="3.30.70.1240">
    <property type="entry name" value="DOPA-like domains"/>
    <property type="match status" value="1"/>
</dbReference>
<sequence>MYHFHVYFALNNVATAEELHQKIRQTQADKIERIYPLVERLVGPHKMPMFEIHVADINNGFADWLDAQRGDLSVLIHPVTGNDLKDHTEGAAWLGRELGVFEEKL</sequence>
<dbReference type="AlphaFoldDB" id="U2ZGE6"/>
<name>U2ZGE6_VIBPR</name>
<accession>U2ZGE6</accession>
<dbReference type="PANTHER" id="PTHR36423:SF2">
    <property type="entry name" value="AFR070WP"/>
    <property type="match status" value="1"/>
</dbReference>
<protein>
    <recommendedName>
        <fullName evidence="3">DOPA 4,5-dioxygenase</fullName>
    </recommendedName>
</protein>
<dbReference type="Pfam" id="PF08883">
    <property type="entry name" value="DOPA_dioxygen"/>
    <property type="match status" value="1"/>
</dbReference>